<evidence type="ECO:0000313" key="7">
    <source>
        <dbReference type="Proteomes" id="UP000095455"/>
    </source>
</evidence>
<evidence type="ECO:0000313" key="8">
    <source>
        <dbReference type="Proteomes" id="UP000432516"/>
    </source>
</evidence>
<dbReference type="Proteomes" id="UP000095455">
    <property type="component" value="Unassembled WGS sequence"/>
</dbReference>
<proteinExistence type="inferred from homology"/>
<dbReference type="EMBL" id="WKNE01000001">
    <property type="protein sequence ID" value="MRZ53516.1"/>
    <property type="molecule type" value="Genomic_DNA"/>
</dbReference>
<comment type="caution">
    <text evidence="6">The sequence shown here is derived from an EMBL/GenBank/DDBJ whole genome shotgun (WGS) entry which is preliminary data.</text>
</comment>
<dbReference type="Gene3D" id="3.90.550.10">
    <property type="entry name" value="Spore Coat Polysaccharide Biosynthesis Protein SpsA, Chain A"/>
    <property type="match status" value="1"/>
</dbReference>
<dbReference type="InterPro" id="IPR029044">
    <property type="entry name" value="Nucleotide-diphossugar_trans"/>
</dbReference>
<gene>
    <name evidence="5" type="ORF">ERS852380_02886</name>
    <name evidence="6" type="ORF">GKD68_01940</name>
</gene>
<dbReference type="CDD" id="cd06423">
    <property type="entry name" value="CESA_like"/>
    <property type="match status" value="1"/>
</dbReference>
<evidence type="ECO:0000256" key="1">
    <source>
        <dbReference type="ARBA" id="ARBA00006739"/>
    </source>
</evidence>
<evidence type="ECO:0000256" key="3">
    <source>
        <dbReference type="ARBA" id="ARBA00022679"/>
    </source>
</evidence>
<evidence type="ECO:0000313" key="5">
    <source>
        <dbReference type="EMBL" id="CUO69479.1"/>
    </source>
</evidence>
<evidence type="ECO:0000313" key="6">
    <source>
        <dbReference type="EMBL" id="MRZ53516.1"/>
    </source>
</evidence>
<dbReference type="AlphaFoldDB" id="A0A174H8Y8"/>
<feature type="transmembrane region" description="Helical" evidence="4">
    <location>
        <begin position="6"/>
        <end position="28"/>
    </location>
</feature>
<dbReference type="PANTHER" id="PTHR43630:SF1">
    <property type="entry name" value="POLY-BETA-1,6-N-ACETYL-D-GLUCOSAMINE SYNTHASE"/>
    <property type="match status" value="1"/>
</dbReference>
<reference evidence="6 8" key="2">
    <citation type="journal article" date="2019" name="Nat. Med.">
        <title>A library of human gut bacterial isolates paired with longitudinal multiomics data enables mechanistic microbiome research.</title>
        <authorList>
            <person name="Poyet M."/>
            <person name="Groussin M."/>
            <person name="Gibbons S.M."/>
            <person name="Avila-Pacheco J."/>
            <person name="Jiang X."/>
            <person name="Kearney S.M."/>
            <person name="Perrotta A.R."/>
            <person name="Berdy B."/>
            <person name="Zhao S."/>
            <person name="Lieberman T.D."/>
            <person name="Swanson P.K."/>
            <person name="Smith M."/>
            <person name="Roesemann S."/>
            <person name="Alexander J.E."/>
            <person name="Rich S.A."/>
            <person name="Livny J."/>
            <person name="Vlamakis H."/>
            <person name="Clish C."/>
            <person name="Bullock K."/>
            <person name="Deik A."/>
            <person name="Scott J."/>
            <person name="Pierce K.A."/>
            <person name="Xavier R.J."/>
            <person name="Alm E.J."/>
        </authorList>
    </citation>
    <scope>NUCLEOTIDE SEQUENCE [LARGE SCALE GENOMIC DNA]</scope>
    <source>
        <strain evidence="6 8">BIOML-A2</strain>
    </source>
</reference>
<protein>
    <submittedName>
        <fullName evidence="5 6">Glycosyltransferase</fullName>
    </submittedName>
</protein>
<keyword evidence="4" id="KW-1133">Transmembrane helix</keyword>
<keyword evidence="4" id="KW-0472">Membrane</keyword>
<feature type="transmembrane region" description="Helical" evidence="4">
    <location>
        <begin position="303"/>
        <end position="319"/>
    </location>
</feature>
<dbReference type="Pfam" id="PF13641">
    <property type="entry name" value="Glyco_tranf_2_3"/>
    <property type="match status" value="1"/>
</dbReference>
<dbReference type="EMBL" id="CYYK01000010">
    <property type="protein sequence ID" value="CUO69479.1"/>
    <property type="molecule type" value="Genomic_DNA"/>
</dbReference>
<dbReference type="RefSeq" id="WP_057317334.1">
    <property type="nucleotide sequence ID" value="NZ_CABMKT010000002.1"/>
</dbReference>
<accession>A0A174H8Y8</accession>
<reference evidence="5 7" key="1">
    <citation type="submission" date="2015-09" db="EMBL/GenBank/DDBJ databases">
        <authorList>
            <consortium name="Pathogen Informatics"/>
        </authorList>
    </citation>
    <scope>NUCLEOTIDE SEQUENCE [LARGE SCALE GENOMIC DNA]</scope>
    <source>
        <strain evidence="5 7">2789STDY5608822</strain>
    </source>
</reference>
<feature type="transmembrane region" description="Helical" evidence="4">
    <location>
        <begin position="325"/>
        <end position="342"/>
    </location>
</feature>
<evidence type="ECO:0000256" key="4">
    <source>
        <dbReference type="SAM" id="Phobius"/>
    </source>
</evidence>
<dbReference type="SUPFAM" id="SSF53448">
    <property type="entry name" value="Nucleotide-diphospho-sugar transferases"/>
    <property type="match status" value="1"/>
</dbReference>
<sequence>MVILQGLEIALFTLFSIKVLYLFVFSVASRLRVAKQEERREHGMRRIVILIPAYKEDKVIMECVESCLCQDYPSTHYDAVVISDKMSDDTNRTLSSLPIQLEIVHFENSTKAKALNLAMSHLEGYDIALILDADNTIGPDFLRKINQAAFTDTTVAYQAHRTAKNLNTNLAYLDAVSEEINNSIFRQGHVNLGFSSALIGSGMAFQYDFIKNELAGIHAVGGFDRALELSLFKNNKRIGYLPDAYVWDEKIQNQKDFANQRRRWLSAQFHYLGESLGDLPSAIKAGKWDFCDKIFQQMSLPRIIIMGVIFIMSVVLSFICWPASVKWWILLGLLLLSLALAIPKELYTRRLCEALISLPGSFWEMFLNLFRLRGANKKFIHTEHGVKQ</sequence>
<dbReference type="GO" id="GO:0016757">
    <property type="term" value="F:glycosyltransferase activity"/>
    <property type="evidence" value="ECO:0007669"/>
    <property type="project" value="UniProtKB-KW"/>
</dbReference>
<keyword evidence="4" id="KW-0812">Transmembrane</keyword>
<organism evidence="6 8">
    <name type="scientific">Parabacteroides distasonis</name>
    <dbReference type="NCBI Taxonomy" id="823"/>
    <lineage>
        <taxon>Bacteria</taxon>
        <taxon>Pseudomonadati</taxon>
        <taxon>Bacteroidota</taxon>
        <taxon>Bacteroidia</taxon>
        <taxon>Bacteroidales</taxon>
        <taxon>Tannerellaceae</taxon>
        <taxon>Parabacteroides</taxon>
    </lineage>
</organism>
<keyword evidence="3 6" id="KW-0808">Transferase</keyword>
<keyword evidence="2" id="KW-0328">Glycosyltransferase</keyword>
<dbReference type="PANTHER" id="PTHR43630">
    <property type="entry name" value="POLY-BETA-1,6-N-ACETYL-D-GLUCOSAMINE SYNTHASE"/>
    <property type="match status" value="1"/>
</dbReference>
<name>A0A174H8Y8_PARDI</name>
<dbReference type="Proteomes" id="UP000432516">
    <property type="component" value="Unassembled WGS sequence"/>
</dbReference>
<comment type="similarity">
    <text evidence="1">Belongs to the glycosyltransferase 2 family.</text>
</comment>
<evidence type="ECO:0000256" key="2">
    <source>
        <dbReference type="ARBA" id="ARBA00022676"/>
    </source>
</evidence>